<feature type="signal peptide" evidence="1">
    <location>
        <begin position="1"/>
        <end position="33"/>
    </location>
</feature>
<dbReference type="RefSeq" id="WP_209333497.1">
    <property type="nucleotide sequence ID" value="NZ_JAGIYY010000001.1"/>
</dbReference>
<dbReference type="EMBL" id="JAGIYY010000001">
    <property type="protein sequence ID" value="MBP0437495.1"/>
    <property type="molecule type" value="Genomic_DNA"/>
</dbReference>
<dbReference type="PANTHER" id="PTHR39327:SF1">
    <property type="entry name" value="BLR5470 PROTEIN"/>
    <property type="match status" value="1"/>
</dbReference>
<protein>
    <submittedName>
        <fullName evidence="2">Transglutaminase-like cysteine peptidase</fullName>
    </submittedName>
</protein>
<comment type="caution">
    <text evidence="2">The sequence shown here is derived from an EMBL/GenBank/DDBJ whole genome shotgun (WGS) entry which is preliminary data.</text>
</comment>
<accession>A0A8J7QXF1</accession>
<dbReference type="AlphaFoldDB" id="A0A8J7QXF1"/>
<dbReference type="InterPro" id="IPR010319">
    <property type="entry name" value="Transglutaminase-like_Cys_pept"/>
</dbReference>
<keyword evidence="1" id="KW-0732">Signal</keyword>
<dbReference type="Gene3D" id="3.10.620.30">
    <property type="match status" value="1"/>
</dbReference>
<keyword evidence="3" id="KW-1185">Reference proteome</keyword>
<evidence type="ECO:0000256" key="1">
    <source>
        <dbReference type="SAM" id="SignalP"/>
    </source>
</evidence>
<reference evidence="2" key="1">
    <citation type="submission" date="2021-03" db="EMBL/GenBank/DDBJ databases">
        <title>Genome sequencing and assembly of Tianweitania sediminis.</title>
        <authorList>
            <person name="Chhetri G."/>
        </authorList>
    </citation>
    <scope>NUCLEOTIDE SEQUENCE</scope>
    <source>
        <strain evidence="2">Z8</strain>
    </source>
</reference>
<feature type="chain" id="PRO_5035253053" evidence="1">
    <location>
        <begin position="34"/>
        <end position="212"/>
    </location>
</feature>
<name>A0A8J7QXF1_9HYPH</name>
<evidence type="ECO:0000313" key="3">
    <source>
        <dbReference type="Proteomes" id="UP000666240"/>
    </source>
</evidence>
<dbReference type="Proteomes" id="UP000666240">
    <property type="component" value="Unassembled WGS sequence"/>
</dbReference>
<dbReference type="Pfam" id="PF06035">
    <property type="entry name" value="Peptidase_C93"/>
    <property type="match status" value="1"/>
</dbReference>
<gene>
    <name evidence="2" type="ORF">J5Y06_02360</name>
</gene>
<dbReference type="PANTHER" id="PTHR39327">
    <property type="match status" value="1"/>
</dbReference>
<proteinExistence type="predicted"/>
<organism evidence="2 3">
    <name type="scientific">Tianweitania sediminis</name>
    <dbReference type="NCBI Taxonomy" id="1502156"/>
    <lineage>
        <taxon>Bacteria</taxon>
        <taxon>Pseudomonadati</taxon>
        <taxon>Pseudomonadota</taxon>
        <taxon>Alphaproteobacteria</taxon>
        <taxon>Hyphomicrobiales</taxon>
        <taxon>Phyllobacteriaceae</taxon>
        <taxon>Tianweitania</taxon>
    </lineage>
</organism>
<sequence>MTARRGVTRALLFAGAFLFSAVTISTSAPVASAGSMATGGITSQPIGHFEFCRRLPGECTSHTDNKRPLLLTRETFGMISRVNLTVNRSIKPMSDSRVYGQQEHWAYPTSKVGDCEDFALEKRRILMGRGVSAANLLMTVVRKPDGEGHAVLTIRTDGGDFVLDNLDNQVLPWRETGYRFLKRQAEDHSGRWVSIRSGTVPALVSAVRSTTH</sequence>
<evidence type="ECO:0000313" key="2">
    <source>
        <dbReference type="EMBL" id="MBP0437495.1"/>
    </source>
</evidence>